<accession>A0A1B0AJQ0</accession>
<feature type="compositionally biased region" description="Acidic residues" evidence="10">
    <location>
        <begin position="1402"/>
        <end position="1418"/>
    </location>
</feature>
<dbReference type="EnsemblMetazoa" id="GPAI047989-RA">
    <property type="protein sequence ID" value="GPAI047989-PA"/>
    <property type="gene ID" value="GPAI047989"/>
</dbReference>
<evidence type="ECO:0000256" key="5">
    <source>
        <dbReference type="ARBA" id="ARBA00023054"/>
    </source>
</evidence>
<dbReference type="VEuPathDB" id="VectorBase:GPAI047989"/>
<evidence type="ECO:0000256" key="4">
    <source>
        <dbReference type="ARBA" id="ARBA00022737"/>
    </source>
</evidence>
<keyword evidence="5 9" id="KW-0175">Coiled coil</keyword>
<dbReference type="PANTHER" id="PTHR14885">
    <property type="entry name" value="CILIA- AND FLAGELLA-ASSOCIATED PROTEIN 43-RELATED"/>
    <property type="match status" value="1"/>
</dbReference>
<sequence length="2006" mass="234239">MEDTEEISEESEVEPEFVSSVSEGIIELNHSFGYDCKRIFNMVLIDDDTLVFASGTYIHYFSVSRRTVTFRKSVFGSGIGFITKNYHPDFQGLLTIGENGPQATVFVYEYPSHNIRVKMEKAAKQQFTCGSYNHSGELFASQAGYPDFMLTIWRWEAAEIILRSKAFQNDVLHVHFSKFNPILLVSSGLSHIKFWKMANTFTGLKLKGDLGRFGKTDFSDIYAIYMLADENVISGCEWGNMLLWEAGLIKFEITRKGRKPCHTKPIVRITMEGSEVTTVGMDGYVRVWFWETVDTADPPDDDRFVEIEPIYEFYVGECENRAVQKIKLFDNEDFGYYMMDGSGGIWYCELNPREIQNPSYKLYSCHGGKIVAAQVSCFLPLLLTLGEDGKISVYDYESKMLLLQKEFGKAGTDLIWFSGRISLSGMDLVASFEDGVIRQLYVDLKAQPAPAIHLMRAIKAHTAAVTKMTVNPRNSLLVTGAADRTIFIYNMSEKHDKLDCVHLHPMGFVQFDAIPSCFNWKDEKFTLLIGCKTGEVYEYKLPTKISEEQTFLSYNITDKKEIKATKFTSVKSVIRRDLKRAAIKKRKDKKRKRKLDRIEKLKKANPGLQIDMEQALADSEPDEEEEPLYIPAVPNPILWLRYTDRNTIWVSMGGYDAGYIYELQPGVKDPVRSTIIKDGDDCEIHSFLDKGGFLILGLVNGQLRINQINPTDFTDMRNYRCFNMHDPLNGTIPAILSSYDGKSLISLGYDGNIFIYSWFGPEIRQIKRKSSAFTMPLIVPSATDIVDPNYPSLEQEKIYAEQKRQEEAAAAHERKILAEIVRLQERFNRLMIENKSLKEDLRIAHKYMLLDDRITKQIQDELQFELDDVRDDLAYDLEVAEVGKQKLYDHFIKNLDHIPIKITSLGSSAQIYTFRIERLDENFEAIKTHVEELLHLEALKRRNNLHTSKLSTWNSLAACIYMSICFQLFNSEDKFEAQEEKDEEVLEPPEETFFFGRDPNTIVPRFSRKMVRLLLRYRSRQLYEVQRLHNWEKMEKRKPDPNKNHPDDDRKIEEAQRTLGDYKLKTGAQYEPQSFETLAYKYHEVLKLREQLHAILSDFNKRVFELREIKKTINDFIEEKRWRLETIHANIPETDRKHLMEINPINMDEEYPEVNLIEKYFPGCGIEINDILYLEKKVEDLLPNRLTSKTRKYKNKEDEILELDQKSIYRMEDIKYFPKHADLVEEFKQLPSPPDLAFYSSNEGEPSPWLIEKRYRWLINLLNEQDDILSVVNQSVQRFDNLLTELNEDRLQVKYETDFMKSYLTAMNQELYIMRDSEQIENQLLNNADYALTTRNQAQTSINALTRQIDELRKSCDRINDQIAVIQTKFMTNTKGHKFLDFLRRIFRKKWRPPKPPKNEDESSESSSEDESSSEGEEDTKSIDSTDMTAIRLDESHCPPGLERSMYELAFKLRADRHELEKNLSDALKQIDSKRDEVKEAQKNVKYHTDIYNQEKETLLAFRRKRQQELNKIYVSIFLQMHQIQHFREGEDFRDLSKAVLFDSKRLMDLKGRVGTLKNEEIETKRLHRINIVHLRRMNTDISFMRLEITRLESIIKEEMMKKFGLILNLDELEEEVLRKYVFELETTAEEDIRLIEQEMKKRREELALVQEELIKETRANCEKVNKLSVLTEEKNSLERILMQQQKYYRKWLQPPNLSWDRDIEKLTAIDKEQKELITHLEREIATLRVKAKPLQIHDGTEEMAVEKIIMPSDTIGVCPEMFRPETFFVRMVADDFAMDRCQHIVQKLFMQRFGKSAGPDNVRRYAYKVTRYLGQAAYSFEGELTDNIMECIVENIRTLIPKKYIVLVTHEDLKKMFTEILSVFDYERSEVNTEDVVCTVYENAKETLKTATGVLNTAQYVLVHMVKELIEILPIEELQAETTVNAIVDNLEKQPYFDGRCINVEGLVSKVIQFAQENLLDSVTSIPIRVLAQNVQTEYMKRRPCKYINTQCANSIQRLIVLTDF</sequence>
<feature type="coiled-coil region" evidence="9">
    <location>
        <begin position="1450"/>
        <end position="1484"/>
    </location>
</feature>
<dbReference type="InterPro" id="IPR001680">
    <property type="entry name" value="WD40_rpt"/>
</dbReference>
<reference evidence="12" key="1">
    <citation type="submission" date="2014-03" db="EMBL/GenBank/DDBJ databases">
        <authorList>
            <person name="Aksoy S."/>
            <person name="Warren W."/>
            <person name="Wilson R.K."/>
        </authorList>
    </citation>
    <scope>NUCLEOTIDE SEQUENCE [LARGE SCALE GENOMIC DNA]</scope>
    <source>
        <strain evidence="12">IAEA</strain>
    </source>
</reference>
<evidence type="ECO:0000256" key="2">
    <source>
        <dbReference type="ARBA" id="ARBA00022490"/>
    </source>
</evidence>
<dbReference type="InterPro" id="IPR036322">
    <property type="entry name" value="WD40_repeat_dom_sf"/>
</dbReference>
<dbReference type="GO" id="GO:0003341">
    <property type="term" value="P:cilium movement"/>
    <property type="evidence" value="ECO:0007669"/>
    <property type="project" value="UniProtKB-ARBA"/>
</dbReference>
<evidence type="ECO:0000313" key="11">
    <source>
        <dbReference type="EnsemblMetazoa" id="GPAI047989-PA"/>
    </source>
</evidence>
<dbReference type="InterPro" id="IPR015943">
    <property type="entry name" value="WD40/YVTN_repeat-like_dom_sf"/>
</dbReference>
<evidence type="ECO:0000256" key="8">
    <source>
        <dbReference type="PROSITE-ProRule" id="PRU00221"/>
    </source>
</evidence>
<evidence type="ECO:0000256" key="1">
    <source>
        <dbReference type="ARBA" id="ARBA00004430"/>
    </source>
</evidence>
<reference evidence="11" key="2">
    <citation type="submission" date="2020-05" db="UniProtKB">
        <authorList>
            <consortium name="EnsemblMetazoa"/>
        </authorList>
    </citation>
    <scope>IDENTIFICATION</scope>
    <source>
        <strain evidence="11">IAEA</strain>
    </source>
</reference>
<dbReference type="STRING" id="7398.A0A1B0AJQ0"/>
<dbReference type="PROSITE" id="PS50294">
    <property type="entry name" value="WD_REPEATS_REGION"/>
    <property type="match status" value="1"/>
</dbReference>
<dbReference type="Proteomes" id="UP000092445">
    <property type="component" value="Unassembled WGS sequence"/>
</dbReference>
<keyword evidence="2" id="KW-0963">Cytoplasm</keyword>
<proteinExistence type="predicted"/>
<keyword evidence="12" id="KW-1185">Reference proteome</keyword>
<evidence type="ECO:0000256" key="6">
    <source>
        <dbReference type="ARBA" id="ARBA00023212"/>
    </source>
</evidence>
<evidence type="ECO:0000256" key="7">
    <source>
        <dbReference type="ARBA" id="ARBA00023273"/>
    </source>
</evidence>
<evidence type="ECO:0000256" key="10">
    <source>
        <dbReference type="SAM" id="MobiDB-lite"/>
    </source>
</evidence>
<feature type="coiled-coil region" evidence="9">
    <location>
        <begin position="1626"/>
        <end position="1653"/>
    </location>
</feature>
<evidence type="ECO:0000256" key="3">
    <source>
        <dbReference type="ARBA" id="ARBA00022574"/>
    </source>
</evidence>
<dbReference type="GO" id="GO:0005930">
    <property type="term" value="C:axoneme"/>
    <property type="evidence" value="ECO:0007669"/>
    <property type="project" value="UniProtKB-SubCell"/>
</dbReference>
<protein>
    <submittedName>
        <fullName evidence="11">WD_REPEATS_REGION domain-containing protein</fullName>
    </submittedName>
</protein>
<feature type="repeat" description="WD" evidence="8">
    <location>
        <begin position="458"/>
        <end position="492"/>
    </location>
</feature>
<name>A0A1B0AJQ0_GLOPL</name>
<dbReference type="SUPFAM" id="SSF50978">
    <property type="entry name" value="WD40 repeat-like"/>
    <property type="match status" value="2"/>
</dbReference>
<organism evidence="11 12">
    <name type="scientific">Glossina pallidipes</name>
    <name type="common">Tsetse fly</name>
    <dbReference type="NCBI Taxonomy" id="7398"/>
    <lineage>
        <taxon>Eukaryota</taxon>
        <taxon>Metazoa</taxon>
        <taxon>Ecdysozoa</taxon>
        <taxon>Arthropoda</taxon>
        <taxon>Hexapoda</taxon>
        <taxon>Insecta</taxon>
        <taxon>Pterygota</taxon>
        <taxon>Neoptera</taxon>
        <taxon>Endopterygota</taxon>
        <taxon>Diptera</taxon>
        <taxon>Brachycera</taxon>
        <taxon>Muscomorpha</taxon>
        <taxon>Hippoboscoidea</taxon>
        <taxon>Glossinidae</taxon>
        <taxon>Glossina</taxon>
    </lineage>
</organism>
<comment type="subcellular location">
    <subcellularLocation>
        <location evidence="1">Cytoplasm</location>
        <location evidence="1">Cytoskeleton</location>
        <location evidence="1">Cilium axoneme</location>
    </subcellularLocation>
</comment>
<keyword evidence="4" id="KW-0677">Repeat</keyword>
<keyword evidence="7" id="KW-0966">Cell projection</keyword>
<evidence type="ECO:0000313" key="12">
    <source>
        <dbReference type="Proteomes" id="UP000092445"/>
    </source>
</evidence>
<dbReference type="SMART" id="SM00320">
    <property type="entry name" value="WD40"/>
    <property type="match status" value="5"/>
</dbReference>
<dbReference type="Gene3D" id="2.130.10.10">
    <property type="entry name" value="YVTN repeat-like/Quinoprotein amine dehydrogenase"/>
    <property type="match status" value="2"/>
</dbReference>
<dbReference type="Pfam" id="PF00400">
    <property type="entry name" value="WD40"/>
    <property type="match status" value="1"/>
</dbReference>
<evidence type="ECO:0000256" key="9">
    <source>
        <dbReference type="SAM" id="Coils"/>
    </source>
</evidence>
<keyword evidence="3 8" id="KW-0853">WD repeat</keyword>
<feature type="coiled-coil region" evidence="9">
    <location>
        <begin position="1335"/>
        <end position="1369"/>
    </location>
</feature>
<feature type="region of interest" description="Disordered" evidence="10">
    <location>
        <begin position="1391"/>
        <end position="1431"/>
    </location>
</feature>
<keyword evidence="6" id="KW-0206">Cytoskeleton</keyword>
<dbReference type="PANTHER" id="PTHR14885:SF3">
    <property type="entry name" value="CILIA- AND FLAGELLA-ASSOCIATED PROTEIN 44"/>
    <property type="match status" value="1"/>
</dbReference>
<dbReference type="PROSITE" id="PS50082">
    <property type="entry name" value="WD_REPEATS_2"/>
    <property type="match status" value="1"/>
</dbReference>